<keyword evidence="5" id="KW-0489">Methyltransferase</keyword>
<feature type="chain" id="PRO_5041943103" description="Radical SAM core domain-containing protein" evidence="11">
    <location>
        <begin position="21"/>
        <end position="435"/>
    </location>
</feature>
<dbReference type="GO" id="GO:0070475">
    <property type="term" value="P:rRNA base methylation"/>
    <property type="evidence" value="ECO:0007669"/>
    <property type="project" value="TreeGrafter"/>
</dbReference>
<dbReference type="SFLD" id="SFLDG01062">
    <property type="entry name" value="methyltransferase_(Class_A)"/>
    <property type="match status" value="1"/>
</dbReference>
<keyword evidence="8" id="KW-0479">Metal-binding</keyword>
<keyword evidence="6" id="KW-0808">Transferase</keyword>
<feature type="domain" description="Radical SAM core" evidence="12">
    <location>
        <begin position="172"/>
        <end position="419"/>
    </location>
</feature>
<dbReference type="SUPFAM" id="SSF102114">
    <property type="entry name" value="Radical SAM enzymes"/>
    <property type="match status" value="1"/>
</dbReference>
<dbReference type="GO" id="GO:0030488">
    <property type="term" value="P:tRNA methylation"/>
    <property type="evidence" value="ECO:0007669"/>
    <property type="project" value="TreeGrafter"/>
</dbReference>
<feature type="signal peptide" evidence="11">
    <location>
        <begin position="1"/>
        <end position="20"/>
    </location>
</feature>
<evidence type="ECO:0000259" key="12">
    <source>
        <dbReference type="PROSITE" id="PS51918"/>
    </source>
</evidence>
<evidence type="ECO:0000256" key="11">
    <source>
        <dbReference type="SAM" id="SignalP"/>
    </source>
</evidence>
<dbReference type="GO" id="GO:0008173">
    <property type="term" value="F:RNA methyltransferase activity"/>
    <property type="evidence" value="ECO:0007669"/>
    <property type="project" value="InterPro"/>
</dbReference>
<keyword evidence="4" id="KW-0963">Cytoplasm</keyword>
<comment type="cofactor">
    <cofactor evidence="1">
        <name>[4Fe-4S] cluster</name>
        <dbReference type="ChEBI" id="CHEBI:49883"/>
    </cofactor>
</comment>
<dbReference type="PANTHER" id="PTHR30544:SF8">
    <property type="entry name" value="RADICAL SAM SUPERFAMILY PROTEIN"/>
    <property type="match status" value="1"/>
</dbReference>
<gene>
    <name evidence="13" type="ORF">CTEN210_02747</name>
</gene>
<dbReference type="Gene3D" id="3.20.20.70">
    <property type="entry name" value="Aldolase class I"/>
    <property type="match status" value="1"/>
</dbReference>
<reference evidence="13 14" key="1">
    <citation type="journal article" date="2021" name="Sci. Rep.">
        <title>The genome of the diatom Chaetoceros tenuissimus carries an ancient integrated fragment of an extant virus.</title>
        <authorList>
            <person name="Hongo Y."/>
            <person name="Kimura K."/>
            <person name="Takaki Y."/>
            <person name="Yoshida Y."/>
            <person name="Baba S."/>
            <person name="Kobayashi G."/>
            <person name="Nagasaki K."/>
            <person name="Hano T."/>
            <person name="Tomaru Y."/>
        </authorList>
    </citation>
    <scope>NUCLEOTIDE SEQUENCE [LARGE SCALE GENOMIC DNA]</scope>
    <source>
        <strain evidence="13 14">NIES-3715</strain>
    </source>
</reference>
<dbReference type="InterPro" id="IPR004383">
    <property type="entry name" value="rRNA_lsu_MTrfase_RlmN/Cfr"/>
</dbReference>
<evidence type="ECO:0000256" key="1">
    <source>
        <dbReference type="ARBA" id="ARBA00001966"/>
    </source>
</evidence>
<protein>
    <recommendedName>
        <fullName evidence="12">Radical SAM core domain-containing protein</fullName>
    </recommendedName>
</protein>
<comment type="subcellular location">
    <subcellularLocation>
        <location evidence="2">Cytoplasm</location>
    </subcellularLocation>
</comment>
<keyword evidence="3" id="KW-0004">4Fe-4S</keyword>
<evidence type="ECO:0000256" key="4">
    <source>
        <dbReference type="ARBA" id="ARBA00022490"/>
    </source>
</evidence>
<dbReference type="InterPro" id="IPR040072">
    <property type="entry name" value="Methyltransferase_A"/>
</dbReference>
<evidence type="ECO:0000313" key="14">
    <source>
        <dbReference type="Proteomes" id="UP001054902"/>
    </source>
</evidence>
<dbReference type="PROSITE" id="PS51918">
    <property type="entry name" value="RADICAL_SAM"/>
    <property type="match status" value="1"/>
</dbReference>
<comment type="caution">
    <text evidence="13">The sequence shown here is derived from an EMBL/GenBank/DDBJ whole genome shotgun (WGS) entry which is preliminary data.</text>
</comment>
<dbReference type="GO" id="GO:0046872">
    <property type="term" value="F:metal ion binding"/>
    <property type="evidence" value="ECO:0007669"/>
    <property type="project" value="UniProtKB-KW"/>
</dbReference>
<organism evidence="13 14">
    <name type="scientific">Chaetoceros tenuissimus</name>
    <dbReference type="NCBI Taxonomy" id="426638"/>
    <lineage>
        <taxon>Eukaryota</taxon>
        <taxon>Sar</taxon>
        <taxon>Stramenopiles</taxon>
        <taxon>Ochrophyta</taxon>
        <taxon>Bacillariophyta</taxon>
        <taxon>Coscinodiscophyceae</taxon>
        <taxon>Chaetocerotophycidae</taxon>
        <taxon>Chaetocerotales</taxon>
        <taxon>Chaetocerotaceae</taxon>
        <taxon>Chaetoceros</taxon>
    </lineage>
</organism>
<dbReference type="CDD" id="cd01335">
    <property type="entry name" value="Radical_SAM"/>
    <property type="match status" value="1"/>
</dbReference>
<evidence type="ECO:0000256" key="10">
    <source>
        <dbReference type="ARBA" id="ARBA00023014"/>
    </source>
</evidence>
<dbReference type="Proteomes" id="UP001054902">
    <property type="component" value="Unassembled WGS sequence"/>
</dbReference>
<dbReference type="Pfam" id="PF04055">
    <property type="entry name" value="Radical_SAM"/>
    <property type="match status" value="1"/>
</dbReference>
<dbReference type="PANTHER" id="PTHR30544">
    <property type="entry name" value="23S RRNA METHYLTRANSFERASE"/>
    <property type="match status" value="1"/>
</dbReference>
<keyword evidence="9" id="KW-0408">Iron</keyword>
<dbReference type="SFLD" id="SFLDF00275">
    <property type="entry name" value="adenosine_C2_methyltransferase"/>
    <property type="match status" value="1"/>
</dbReference>
<evidence type="ECO:0000256" key="3">
    <source>
        <dbReference type="ARBA" id="ARBA00022485"/>
    </source>
</evidence>
<name>A0AAD3CII5_9STRA</name>
<dbReference type="InterPro" id="IPR058240">
    <property type="entry name" value="rSAM_sf"/>
</dbReference>
<dbReference type="InterPro" id="IPR013785">
    <property type="entry name" value="Aldolase_TIM"/>
</dbReference>
<sequence length="435" mass="47573">MKAIIIYALLLLALIDVGSSLTLTSGQRIAPRKSQTTSVAENLPKEDVEITSLSSQSCIPQSFFDLPSVEKWGEENGLKQHHLKTIYRVVMNSSSTFMSNEKDSTANNIFLEDKLRALDFPKKHIPSLLSKFTYTCTIHHIEKSQGGAKFVIQLQNGKLVESVLIEHTRPNGVKRYTVCVSSQIGCAKKCSFCATGTMGLVGQLSSGEILEQIHLLNQYVQKEYSTHGKEGSIRNVVFMGMGEPLDTYDAVHESLRGITHQCLFGLKAKQVTLSTVGASAQKIRALADEAPQVCLALSLHSAIQSSREELIPSAISSPIDDIGDALDYHALKSGRGSMLEYLLIDGVNDSDEEVDALAEFCLKRKGSIYVNLIPYNPTLAGDDFGYRTPSDERISVFHEKLKEAGVKALVRWSTTNGRDANGACGQLALSSSLEE</sequence>
<keyword evidence="7" id="KW-0949">S-adenosyl-L-methionine</keyword>
<dbReference type="AlphaFoldDB" id="A0AAD3CII5"/>
<evidence type="ECO:0000256" key="5">
    <source>
        <dbReference type="ARBA" id="ARBA00022603"/>
    </source>
</evidence>
<evidence type="ECO:0000256" key="6">
    <source>
        <dbReference type="ARBA" id="ARBA00022679"/>
    </source>
</evidence>
<evidence type="ECO:0000256" key="9">
    <source>
        <dbReference type="ARBA" id="ARBA00023004"/>
    </source>
</evidence>
<evidence type="ECO:0000256" key="2">
    <source>
        <dbReference type="ARBA" id="ARBA00004496"/>
    </source>
</evidence>
<keyword evidence="11" id="KW-0732">Signal</keyword>
<accession>A0AAD3CII5</accession>
<dbReference type="SFLD" id="SFLDS00029">
    <property type="entry name" value="Radical_SAM"/>
    <property type="match status" value="1"/>
</dbReference>
<dbReference type="InterPro" id="IPR007197">
    <property type="entry name" value="rSAM"/>
</dbReference>
<keyword evidence="14" id="KW-1185">Reference proteome</keyword>
<evidence type="ECO:0000313" key="13">
    <source>
        <dbReference type="EMBL" id="GFH46273.1"/>
    </source>
</evidence>
<evidence type="ECO:0000256" key="8">
    <source>
        <dbReference type="ARBA" id="ARBA00022723"/>
    </source>
</evidence>
<evidence type="ECO:0000256" key="7">
    <source>
        <dbReference type="ARBA" id="ARBA00022691"/>
    </source>
</evidence>
<keyword evidence="10" id="KW-0411">Iron-sulfur</keyword>
<dbReference type="GO" id="GO:0005737">
    <property type="term" value="C:cytoplasm"/>
    <property type="evidence" value="ECO:0007669"/>
    <property type="project" value="UniProtKB-SubCell"/>
</dbReference>
<dbReference type="EMBL" id="BLLK01000022">
    <property type="protein sequence ID" value="GFH46273.1"/>
    <property type="molecule type" value="Genomic_DNA"/>
</dbReference>
<proteinExistence type="predicted"/>
<dbReference type="GO" id="GO:0051539">
    <property type="term" value="F:4 iron, 4 sulfur cluster binding"/>
    <property type="evidence" value="ECO:0007669"/>
    <property type="project" value="UniProtKB-KW"/>
</dbReference>